<organism evidence="1 2">
    <name type="scientific">Lipomyces orientalis</name>
    <dbReference type="NCBI Taxonomy" id="1233043"/>
    <lineage>
        <taxon>Eukaryota</taxon>
        <taxon>Fungi</taxon>
        <taxon>Dikarya</taxon>
        <taxon>Ascomycota</taxon>
        <taxon>Saccharomycotina</taxon>
        <taxon>Lipomycetes</taxon>
        <taxon>Lipomycetales</taxon>
        <taxon>Lipomycetaceae</taxon>
        <taxon>Lipomyces</taxon>
    </lineage>
</organism>
<keyword evidence="2" id="KW-1185">Reference proteome</keyword>
<reference evidence="2" key="1">
    <citation type="journal article" date="2024" name="Front. Bioeng. Biotechnol.">
        <title>Genome-scale model development and genomic sequencing of the oleaginous clade Lipomyces.</title>
        <authorList>
            <person name="Czajka J.J."/>
            <person name="Han Y."/>
            <person name="Kim J."/>
            <person name="Mondo S.J."/>
            <person name="Hofstad B.A."/>
            <person name="Robles A."/>
            <person name="Haridas S."/>
            <person name="Riley R."/>
            <person name="LaButti K."/>
            <person name="Pangilinan J."/>
            <person name="Andreopoulos W."/>
            <person name="Lipzen A."/>
            <person name="Yan J."/>
            <person name="Wang M."/>
            <person name="Ng V."/>
            <person name="Grigoriev I.V."/>
            <person name="Spatafora J.W."/>
            <person name="Magnuson J.K."/>
            <person name="Baker S.E."/>
            <person name="Pomraning K.R."/>
        </authorList>
    </citation>
    <scope>NUCLEOTIDE SEQUENCE [LARGE SCALE GENOMIC DNA]</scope>
    <source>
        <strain evidence="2">CBS 10300</strain>
    </source>
</reference>
<comment type="caution">
    <text evidence="1">The sequence shown here is derived from an EMBL/GenBank/DDBJ whole genome shotgun (WGS) entry which is preliminary data.</text>
</comment>
<name>A0ACC3TVA4_9ASCO</name>
<dbReference type="EMBL" id="MU970043">
    <property type="protein sequence ID" value="KAK9325119.1"/>
    <property type="molecule type" value="Genomic_DNA"/>
</dbReference>
<gene>
    <name evidence="1" type="ORF">V1517DRAFT_315438</name>
</gene>
<protein>
    <submittedName>
        <fullName evidence="1">Domain found in IF2B/IF5-domain-containing protein</fullName>
    </submittedName>
</protein>
<evidence type="ECO:0000313" key="1">
    <source>
        <dbReference type="EMBL" id="KAK9325119.1"/>
    </source>
</evidence>
<sequence>MASVDENLTPTAEEQLDFDPTMKKKKKKSKAVSFTPDELDDAIPQEETPDPEVDELTDMFAGLKKKKKKSTSSAPLEPADDEPAADAGAEDNVEEFDFGSQKKKKKKKVADVSAFEQQLEEAGVNEEEEVGEEDETFEKPEAEEGEGEEEEAGWLNSDREYTYEELLHRFFKILRTNNPELAGERGQRYKIPPPSVMREGNKKTIFANLKDISDRMHRPYEHVMQFLFAELGTSGSVDGNSRLVIKGRFQQKQLENVLRRYIMEYVTCKTCKSISTHLAKENRLYFLVCESCGSRRSVSGIKTGFQAHIGKRKKMVG</sequence>
<accession>A0ACC3TVA4</accession>
<proteinExistence type="predicted"/>
<evidence type="ECO:0000313" key="2">
    <source>
        <dbReference type="Proteomes" id="UP001489719"/>
    </source>
</evidence>
<dbReference type="Proteomes" id="UP001489719">
    <property type="component" value="Unassembled WGS sequence"/>
</dbReference>